<evidence type="ECO:0000313" key="2">
    <source>
        <dbReference type="EMBL" id="CAK0907957.1"/>
    </source>
</evidence>
<gene>
    <name evidence="2" type="ORF">PCOR1329_LOCUS82792</name>
</gene>
<feature type="region of interest" description="Disordered" evidence="1">
    <location>
        <begin position="22"/>
        <end position="44"/>
    </location>
</feature>
<dbReference type="Proteomes" id="UP001189429">
    <property type="component" value="Unassembled WGS sequence"/>
</dbReference>
<evidence type="ECO:0008006" key="4">
    <source>
        <dbReference type="Google" id="ProtNLM"/>
    </source>
</evidence>
<comment type="caution">
    <text evidence="2">The sequence shown here is derived from an EMBL/GenBank/DDBJ whole genome shotgun (WGS) entry which is preliminary data.</text>
</comment>
<evidence type="ECO:0000256" key="1">
    <source>
        <dbReference type="SAM" id="MobiDB-lite"/>
    </source>
</evidence>
<name>A0ABN9Y8U2_9DINO</name>
<proteinExistence type="predicted"/>
<evidence type="ECO:0000313" key="3">
    <source>
        <dbReference type="Proteomes" id="UP001189429"/>
    </source>
</evidence>
<dbReference type="EMBL" id="CAUYUJ010021940">
    <property type="protein sequence ID" value="CAK0907957.1"/>
    <property type="molecule type" value="Genomic_DNA"/>
</dbReference>
<protein>
    <recommendedName>
        <fullName evidence="4">PDZ domain-containing protein</fullName>
    </recommendedName>
</protein>
<feature type="non-terminal residue" evidence="2">
    <location>
        <position position="116"/>
    </location>
</feature>
<reference evidence="2" key="1">
    <citation type="submission" date="2023-10" db="EMBL/GenBank/DDBJ databases">
        <authorList>
            <person name="Chen Y."/>
            <person name="Shah S."/>
            <person name="Dougan E. K."/>
            <person name="Thang M."/>
            <person name="Chan C."/>
        </authorList>
    </citation>
    <scope>NUCLEOTIDE SEQUENCE [LARGE SCALE GENOMIC DNA]</scope>
</reference>
<organism evidence="2 3">
    <name type="scientific">Prorocentrum cordatum</name>
    <dbReference type="NCBI Taxonomy" id="2364126"/>
    <lineage>
        <taxon>Eukaryota</taxon>
        <taxon>Sar</taxon>
        <taxon>Alveolata</taxon>
        <taxon>Dinophyceae</taxon>
        <taxon>Prorocentrales</taxon>
        <taxon>Prorocentraceae</taxon>
        <taxon>Prorocentrum</taxon>
    </lineage>
</organism>
<sequence length="116" mass="13128">MLIRCPWRGPRRAYTPLLGPGWAGQSSSPELEVRRRRGPARARARQDTFGVAAPGWLVQVDEEPVNTIDELLVAVRAGKFQGREWLRFRAIDSEGRPSVRALHPDGTFWPTVELVR</sequence>
<keyword evidence="3" id="KW-1185">Reference proteome</keyword>
<accession>A0ABN9Y8U2</accession>
<feature type="compositionally biased region" description="Basic residues" evidence="1">
    <location>
        <begin position="34"/>
        <end position="43"/>
    </location>
</feature>